<sequence length="353" mass="38600">MPVSVWRKKPRRAAEPAAIRGFWAWWLQEGTGLVARGRDAGGADYAKRLSRHVSRISSGLAWELGPGTVSEHQLVIFSKSSDYAPVARRVLKAAPAPSPEWEYADVRQPAEFFEDLTLGLGGQEFDSTDFRVGLMLNRYSVDIAVHHPRLQDLPAAERMEPIQIMLDHAIGQRDVGAWIGVIEPVLHELPAGIPLGTLRSVIAQLHAKAFDADGQPSWHELNGTTADGLPILAWVQVPLVPAFWPEYDQHVALSLPYELPQQCPPELAGLPAPQAEAELKEAQDQLAEEIAGQGRLVATETTGGRRTLHFYVDSTGSAAWQLEAAAAAWPGGRAGCGTQLDPTWANVRHLRIK</sequence>
<gene>
    <name evidence="2" type="ORF">LVY72_00820</name>
</gene>
<protein>
    <submittedName>
        <fullName evidence="2">DUF695 domain-containing protein</fullName>
    </submittedName>
</protein>
<evidence type="ECO:0000313" key="3">
    <source>
        <dbReference type="Proteomes" id="UP001165368"/>
    </source>
</evidence>
<organism evidence="2 3">
    <name type="scientific">Arthrobacter hankyongi</name>
    <dbReference type="NCBI Taxonomy" id="2904801"/>
    <lineage>
        <taxon>Bacteria</taxon>
        <taxon>Bacillati</taxon>
        <taxon>Actinomycetota</taxon>
        <taxon>Actinomycetes</taxon>
        <taxon>Micrococcales</taxon>
        <taxon>Micrococcaceae</taxon>
        <taxon>Arthrobacter</taxon>
    </lineage>
</organism>
<evidence type="ECO:0000259" key="1">
    <source>
        <dbReference type="Pfam" id="PF05117"/>
    </source>
</evidence>
<reference evidence="2" key="1">
    <citation type="submission" date="2022-01" db="EMBL/GenBank/DDBJ databases">
        <authorList>
            <person name="Jo J.-H."/>
            <person name="Im W.-T."/>
        </authorList>
    </citation>
    <scope>NUCLEOTIDE SEQUENCE</scope>
    <source>
        <strain evidence="2">I2-34</strain>
    </source>
</reference>
<accession>A0ABS9L1I0</accession>
<feature type="domain" description="DUF695" evidence="1">
    <location>
        <begin position="246"/>
        <end position="345"/>
    </location>
</feature>
<dbReference type="RefSeq" id="WP_237817552.1">
    <property type="nucleotide sequence ID" value="NZ_JAKLTQ010000001.1"/>
</dbReference>
<dbReference type="Pfam" id="PF05117">
    <property type="entry name" value="DUF695"/>
    <property type="match status" value="1"/>
</dbReference>
<name>A0ABS9L1I0_9MICC</name>
<comment type="caution">
    <text evidence="2">The sequence shown here is derived from an EMBL/GenBank/DDBJ whole genome shotgun (WGS) entry which is preliminary data.</text>
</comment>
<dbReference type="Proteomes" id="UP001165368">
    <property type="component" value="Unassembled WGS sequence"/>
</dbReference>
<keyword evidence="3" id="KW-1185">Reference proteome</keyword>
<evidence type="ECO:0000313" key="2">
    <source>
        <dbReference type="EMBL" id="MCG2620450.1"/>
    </source>
</evidence>
<dbReference type="EMBL" id="JAKLTQ010000001">
    <property type="protein sequence ID" value="MCG2620450.1"/>
    <property type="molecule type" value="Genomic_DNA"/>
</dbReference>
<proteinExistence type="predicted"/>
<dbReference type="InterPro" id="IPR016097">
    <property type="entry name" value="DUF695"/>
</dbReference>